<dbReference type="EMBL" id="WMII01000001">
    <property type="protein sequence ID" value="MTH62765.1"/>
    <property type="molecule type" value="Genomic_DNA"/>
</dbReference>
<feature type="domain" description="HTH asnC-type" evidence="4">
    <location>
        <begin position="8"/>
        <end position="69"/>
    </location>
</feature>
<keyword evidence="6" id="KW-1185">Reference proteome</keyword>
<sequence length="157" mass="17815">MNDKPLELDQIDHQILSHLQRDGSLSQRDLAERVGLSQNACWRRLNRLSEAGVLRGSRAVIDPEALGLGLTVIIMIRTRHHDDAWARRFRARVESLPQITEFHRIGGEWDYMAKAVTTGMSGYDALYKRLIDGMDLERVTGVFSMETIFQGRPLSPG</sequence>
<dbReference type="GO" id="GO:0006355">
    <property type="term" value="P:regulation of DNA-templated transcription"/>
    <property type="evidence" value="ECO:0007669"/>
    <property type="project" value="UniProtKB-ARBA"/>
</dbReference>
<dbReference type="GO" id="GO:0043200">
    <property type="term" value="P:response to amino acid"/>
    <property type="evidence" value="ECO:0007669"/>
    <property type="project" value="TreeGrafter"/>
</dbReference>
<dbReference type="InterPro" id="IPR011991">
    <property type="entry name" value="ArsR-like_HTH"/>
</dbReference>
<dbReference type="PROSITE" id="PS50956">
    <property type="entry name" value="HTH_ASNC_2"/>
    <property type="match status" value="1"/>
</dbReference>
<organism evidence="5 6">
    <name type="scientific">Paracoccus shanxieyensis</name>
    <dbReference type="NCBI Taxonomy" id="2675752"/>
    <lineage>
        <taxon>Bacteria</taxon>
        <taxon>Pseudomonadati</taxon>
        <taxon>Pseudomonadota</taxon>
        <taxon>Alphaproteobacteria</taxon>
        <taxon>Rhodobacterales</taxon>
        <taxon>Paracoccaceae</taxon>
        <taxon>Paracoccus</taxon>
    </lineage>
</organism>
<dbReference type="InterPro" id="IPR036388">
    <property type="entry name" value="WH-like_DNA-bd_sf"/>
</dbReference>
<accession>A0A6L6IQK8</accession>
<keyword evidence="1" id="KW-0805">Transcription regulation</keyword>
<evidence type="ECO:0000256" key="3">
    <source>
        <dbReference type="ARBA" id="ARBA00023163"/>
    </source>
</evidence>
<dbReference type="SUPFAM" id="SSF46785">
    <property type="entry name" value="Winged helix' DNA-binding domain"/>
    <property type="match status" value="1"/>
</dbReference>
<protein>
    <submittedName>
        <fullName evidence="5">Winged helix-turn-helix transcriptional regulator</fullName>
    </submittedName>
</protein>
<dbReference type="InterPro" id="IPR011008">
    <property type="entry name" value="Dimeric_a/b-barrel"/>
</dbReference>
<keyword evidence="2" id="KW-0238">DNA-binding</keyword>
<name>A0A6L6IQK8_9RHOB</name>
<dbReference type="Gene3D" id="1.10.10.10">
    <property type="entry name" value="Winged helix-like DNA-binding domain superfamily/Winged helix DNA-binding domain"/>
    <property type="match status" value="1"/>
</dbReference>
<dbReference type="PRINTS" id="PR00033">
    <property type="entry name" value="HTHASNC"/>
</dbReference>
<dbReference type="RefSeq" id="WP_155042712.1">
    <property type="nucleotide sequence ID" value="NZ_WMIH01000001.1"/>
</dbReference>
<dbReference type="InterPro" id="IPR019887">
    <property type="entry name" value="Tscrpt_reg_AsnC/Lrp_C"/>
</dbReference>
<dbReference type="GO" id="GO:0043565">
    <property type="term" value="F:sequence-specific DNA binding"/>
    <property type="evidence" value="ECO:0007669"/>
    <property type="project" value="InterPro"/>
</dbReference>
<reference evidence="5 6" key="1">
    <citation type="submission" date="2019-11" db="EMBL/GenBank/DDBJ databases">
        <authorList>
            <person name="Dong K."/>
        </authorList>
    </citation>
    <scope>NUCLEOTIDE SEQUENCE [LARGE SCALE GENOMIC DNA]</scope>
    <source>
        <strain evidence="5 6">DK608</strain>
    </source>
</reference>
<evidence type="ECO:0000259" key="4">
    <source>
        <dbReference type="PROSITE" id="PS50956"/>
    </source>
</evidence>
<dbReference type="InterPro" id="IPR036390">
    <property type="entry name" value="WH_DNA-bd_sf"/>
</dbReference>
<dbReference type="Proteomes" id="UP000478740">
    <property type="component" value="Unassembled WGS sequence"/>
</dbReference>
<keyword evidence="3" id="KW-0804">Transcription</keyword>
<dbReference type="Pfam" id="PF13412">
    <property type="entry name" value="HTH_24"/>
    <property type="match status" value="1"/>
</dbReference>
<dbReference type="SMART" id="SM00344">
    <property type="entry name" value="HTH_ASNC"/>
    <property type="match status" value="1"/>
</dbReference>
<dbReference type="Gene3D" id="3.30.70.920">
    <property type="match status" value="1"/>
</dbReference>
<comment type="caution">
    <text evidence="5">The sequence shown here is derived from an EMBL/GenBank/DDBJ whole genome shotgun (WGS) entry which is preliminary data.</text>
</comment>
<evidence type="ECO:0000313" key="5">
    <source>
        <dbReference type="EMBL" id="MTH62765.1"/>
    </source>
</evidence>
<dbReference type="GO" id="GO:0005829">
    <property type="term" value="C:cytosol"/>
    <property type="evidence" value="ECO:0007669"/>
    <property type="project" value="TreeGrafter"/>
</dbReference>
<dbReference type="PROSITE" id="PS00519">
    <property type="entry name" value="HTH_ASNC_1"/>
    <property type="match status" value="1"/>
</dbReference>
<evidence type="ECO:0000256" key="1">
    <source>
        <dbReference type="ARBA" id="ARBA00023015"/>
    </source>
</evidence>
<dbReference type="PANTHER" id="PTHR30154:SF17">
    <property type="entry name" value="DNA-BINDING TRANSCRIPTIONAL ACTIVATOR DECR"/>
    <property type="match status" value="1"/>
</dbReference>
<dbReference type="SUPFAM" id="SSF54909">
    <property type="entry name" value="Dimeric alpha+beta barrel"/>
    <property type="match status" value="1"/>
</dbReference>
<dbReference type="Pfam" id="PF01037">
    <property type="entry name" value="AsnC_trans_reg"/>
    <property type="match status" value="1"/>
</dbReference>
<dbReference type="PANTHER" id="PTHR30154">
    <property type="entry name" value="LEUCINE-RESPONSIVE REGULATORY PROTEIN"/>
    <property type="match status" value="1"/>
</dbReference>
<proteinExistence type="predicted"/>
<dbReference type="AlphaFoldDB" id="A0A6L6IQK8"/>
<dbReference type="InterPro" id="IPR000485">
    <property type="entry name" value="AsnC-type_HTH_dom"/>
</dbReference>
<dbReference type="InterPro" id="IPR019888">
    <property type="entry name" value="Tscrpt_reg_AsnC-like"/>
</dbReference>
<gene>
    <name evidence="5" type="ORF">GL284_00610</name>
</gene>
<dbReference type="CDD" id="cd00090">
    <property type="entry name" value="HTH_ARSR"/>
    <property type="match status" value="1"/>
</dbReference>
<evidence type="ECO:0000313" key="6">
    <source>
        <dbReference type="Proteomes" id="UP000478740"/>
    </source>
</evidence>
<evidence type="ECO:0000256" key="2">
    <source>
        <dbReference type="ARBA" id="ARBA00023125"/>
    </source>
</evidence>
<dbReference type="InterPro" id="IPR019885">
    <property type="entry name" value="Tscrpt_reg_HTH_AsnC-type_CS"/>
</dbReference>